<feature type="compositionally biased region" description="Basic and acidic residues" evidence="1">
    <location>
        <begin position="161"/>
        <end position="172"/>
    </location>
</feature>
<evidence type="ECO:0000313" key="3">
    <source>
        <dbReference type="EMBL" id="RGP60365.1"/>
    </source>
</evidence>
<reference evidence="3 4" key="1">
    <citation type="journal article" date="2018" name="PLoS Pathog.">
        <title>Evolution of structural diversity of trichothecenes, a family of toxins produced by plant pathogenic and entomopathogenic fungi.</title>
        <authorList>
            <person name="Proctor R.H."/>
            <person name="McCormick S.P."/>
            <person name="Kim H.S."/>
            <person name="Cardoza R.E."/>
            <person name="Stanley A.M."/>
            <person name="Lindo L."/>
            <person name="Kelly A."/>
            <person name="Brown D.W."/>
            <person name="Lee T."/>
            <person name="Vaughan M.M."/>
            <person name="Alexander N.J."/>
            <person name="Busman M."/>
            <person name="Gutierrez S."/>
        </authorList>
    </citation>
    <scope>NUCLEOTIDE SEQUENCE [LARGE SCALE GENOMIC DNA]</scope>
    <source>
        <strain evidence="3 4">NRRL 3299</strain>
    </source>
</reference>
<evidence type="ECO:0000313" key="4">
    <source>
        <dbReference type="Proteomes" id="UP000266152"/>
    </source>
</evidence>
<comment type="caution">
    <text evidence="3">The sequence shown here is derived from an EMBL/GenBank/DDBJ whole genome shotgun (WGS) entry which is preliminary data.</text>
</comment>
<sequence>MKQVFGAGQQGSLAVPITAGITALGAGVYYFGRSKPNTTPEQDRRGRAEAKKAEGLSGAGIGQNAITGGHELSHAQNSRSKEKTTAPLEKLPSGGVGGGVGGGGSNVRTSIEMTAKESSPSKSGSSFLGALFGTGGSNTDHGVNGQELKDTRIASNLDGTPSKKDATYHNKDQLCVPKSAGDDKNSSSSSSRNGSGSSNSAMQSLQSAFGQGGANVAEKGDQSQGFRDPSVASNHTETTTKKGPIEYGLYQVIIAEFVRIDNDASTSVS</sequence>
<feature type="compositionally biased region" description="Low complexity" evidence="1">
    <location>
        <begin position="186"/>
        <end position="200"/>
    </location>
</feature>
<accession>A0A395RJW0</accession>
<evidence type="ECO:0000256" key="1">
    <source>
        <dbReference type="SAM" id="MobiDB-lite"/>
    </source>
</evidence>
<proteinExistence type="predicted"/>
<dbReference type="Proteomes" id="UP000266152">
    <property type="component" value="Unassembled WGS sequence"/>
</dbReference>
<dbReference type="AlphaFoldDB" id="A0A395RJW0"/>
<evidence type="ECO:0000256" key="2">
    <source>
        <dbReference type="SAM" id="Phobius"/>
    </source>
</evidence>
<keyword evidence="4" id="KW-1185">Reference proteome</keyword>
<protein>
    <submittedName>
        <fullName evidence="3">Uncharacterized protein</fullName>
    </submittedName>
</protein>
<keyword evidence="2" id="KW-0812">Transmembrane</keyword>
<feature type="compositionally biased region" description="Gly residues" evidence="1">
    <location>
        <begin position="94"/>
        <end position="105"/>
    </location>
</feature>
<feature type="transmembrane region" description="Helical" evidence="2">
    <location>
        <begin position="12"/>
        <end position="32"/>
    </location>
</feature>
<feature type="compositionally biased region" description="Basic and acidic residues" evidence="1">
    <location>
        <begin position="41"/>
        <end position="54"/>
    </location>
</feature>
<keyword evidence="2" id="KW-1133">Transmembrane helix</keyword>
<dbReference type="EMBL" id="PXOF01000189">
    <property type="protein sequence ID" value="RGP60365.1"/>
    <property type="molecule type" value="Genomic_DNA"/>
</dbReference>
<gene>
    <name evidence="3" type="ORF">FSPOR_10697</name>
</gene>
<feature type="region of interest" description="Disordered" evidence="1">
    <location>
        <begin position="32"/>
        <end position="245"/>
    </location>
</feature>
<organism evidence="3 4">
    <name type="scientific">Fusarium sporotrichioides</name>
    <dbReference type="NCBI Taxonomy" id="5514"/>
    <lineage>
        <taxon>Eukaryota</taxon>
        <taxon>Fungi</taxon>
        <taxon>Dikarya</taxon>
        <taxon>Ascomycota</taxon>
        <taxon>Pezizomycotina</taxon>
        <taxon>Sordariomycetes</taxon>
        <taxon>Hypocreomycetidae</taxon>
        <taxon>Hypocreales</taxon>
        <taxon>Nectriaceae</taxon>
        <taxon>Fusarium</taxon>
    </lineage>
</organism>
<keyword evidence="2" id="KW-0472">Membrane</keyword>
<name>A0A395RJW0_FUSSP</name>